<dbReference type="Pfam" id="PF15230">
    <property type="entry name" value="SRRM_C"/>
    <property type="match status" value="1"/>
</dbReference>
<name>A0A8J6FRC2_ELECQ</name>
<dbReference type="Pfam" id="PF08312">
    <property type="entry name" value="cwf21"/>
    <property type="match status" value="1"/>
</dbReference>
<dbReference type="GO" id="GO:0005634">
    <property type="term" value="C:nucleus"/>
    <property type="evidence" value="ECO:0007669"/>
    <property type="project" value="UniProtKB-ARBA"/>
</dbReference>
<dbReference type="InterPro" id="IPR029360">
    <property type="entry name" value="SRRM_C"/>
</dbReference>
<feature type="compositionally biased region" description="Low complexity" evidence="1">
    <location>
        <begin position="221"/>
        <end position="238"/>
    </location>
</feature>
<feature type="domain" description="CWF21" evidence="2">
    <location>
        <begin position="52"/>
        <end position="97"/>
    </location>
</feature>
<evidence type="ECO:0000313" key="4">
    <source>
        <dbReference type="Proteomes" id="UP000770717"/>
    </source>
</evidence>
<dbReference type="SMART" id="SM01115">
    <property type="entry name" value="cwf21"/>
    <property type="match status" value="1"/>
</dbReference>
<evidence type="ECO:0000256" key="1">
    <source>
        <dbReference type="SAM" id="MobiDB-lite"/>
    </source>
</evidence>
<accession>A0A8J6FRC2</accession>
<keyword evidence="4" id="KW-1185">Reference proteome</keyword>
<feature type="region of interest" description="Disordered" evidence="1">
    <location>
        <begin position="150"/>
        <end position="533"/>
    </location>
</feature>
<dbReference type="EMBL" id="WNTK01000001">
    <property type="protein sequence ID" value="KAG9492687.1"/>
    <property type="molecule type" value="Genomic_DNA"/>
</dbReference>
<comment type="caution">
    <text evidence="3">The sequence shown here is derived from an EMBL/GenBank/DDBJ whole genome shotgun (WGS) entry which is preliminary data.</text>
</comment>
<dbReference type="OrthoDB" id="10267305at2759"/>
<dbReference type="GO" id="GO:0003729">
    <property type="term" value="F:mRNA binding"/>
    <property type="evidence" value="ECO:0007669"/>
    <property type="project" value="TreeGrafter"/>
</dbReference>
<feature type="compositionally biased region" description="Basic residues" evidence="1">
    <location>
        <begin position="364"/>
        <end position="373"/>
    </location>
</feature>
<proteinExistence type="predicted"/>
<dbReference type="InterPro" id="IPR052109">
    <property type="entry name" value="SRRM_Domain-Containing"/>
</dbReference>
<feature type="region of interest" description="Disordered" evidence="1">
    <location>
        <begin position="1"/>
        <end position="42"/>
    </location>
</feature>
<feature type="compositionally biased region" description="Basic residues" evidence="1">
    <location>
        <begin position="278"/>
        <end position="291"/>
    </location>
</feature>
<protein>
    <recommendedName>
        <fullName evidence="2">CWF21 domain-containing protein</fullName>
    </recommendedName>
</protein>
<reference evidence="3" key="1">
    <citation type="thesis" date="2020" institute="ProQuest LLC" country="789 East Eisenhower Parkway, Ann Arbor, MI, USA">
        <title>Comparative Genomics and Chromosome Evolution.</title>
        <authorList>
            <person name="Mudd A.B."/>
        </authorList>
    </citation>
    <scope>NUCLEOTIDE SEQUENCE</scope>
    <source>
        <strain evidence="3">HN-11 Male</strain>
        <tissue evidence="3">Kidney and liver</tissue>
    </source>
</reference>
<feature type="compositionally biased region" description="Basic residues" evidence="1">
    <location>
        <begin position="464"/>
        <end position="476"/>
    </location>
</feature>
<gene>
    <name evidence="3" type="ORF">GDO78_000925</name>
</gene>
<dbReference type="InterPro" id="IPR013170">
    <property type="entry name" value="mRNA_splic_Cwf21_dom"/>
</dbReference>
<feature type="compositionally biased region" description="Low complexity" evidence="1">
    <location>
        <begin position="446"/>
        <end position="463"/>
    </location>
</feature>
<dbReference type="AlphaFoldDB" id="A0A8J6FRC2"/>
<dbReference type="CDD" id="cd21376">
    <property type="entry name" value="cwf21_SRRM3"/>
    <property type="match status" value="1"/>
</dbReference>
<feature type="compositionally biased region" description="Basic and acidic residues" evidence="1">
    <location>
        <begin position="342"/>
        <end position="351"/>
    </location>
</feature>
<evidence type="ECO:0000313" key="3">
    <source>
        <dbReference type="EMBL" id="KAG9492687.1"/>
    </source>
</evidence>
<dbReference type="PANTHER" id="PTHR34755">
    <property type="entry name" value="SERINE/ARGININE REPETITIVE MATRIX PROTEIN 3-RELATED"/>
    <property type="match status" value="1"/>
</dbReference>
<feature type="compositionally biased region" description="Polar residues" evidence="1">
    <location>
        <begin position="19"/>
        <end position="29"/>
    </location>
</feature>
<dbReference type="PANTHER" id="PTHR34755:SF2">
    <property type="entry name" value="SERINE_ARGININE REPETITIVE MATRIX PROTEIN 3"/>
    <property type="match status" value="1"/>
</dbReference>
<feature type="compositionally biased region" description="Basic residues" evidence="1">
    <location>
        <begin position="505"/>
        <end position="520"/>
    </location>
</feature>
<dbReference type="InterPro" id="IPR047489">
    <property type="entry name" value="SRRM3_cwf21"/>
</dbReference>
<feature type="compositionally biased region" description="Basic and acidic residues" evidence="1">
    <location>
        <begin position="485"/>
        <end position="504"/>
    </location>
</feature>
<sequence length="533" mass="60939">MSVCNNGARIPSPQDAANGFTQPSASGTWHKSEEEARAAEPNLVKKAHREILDHERKRRVELKCMELQEMMEEQGYSEEEIRQKVATFRQMLMEKEGVLTREDQHGRQIIIENHYVVPGEESVTEYSMYGEGYTLECDCHSDWYQDDSGHKDYRCDSSSPVRKEKKKKSGKKHKRERSNSGTRKKRRHRSRSLKNKRKDKSKDRKRSHSGSTVRRIHRHSSCSSHSASPSSDYSTSKSPYRQGPKHRQDDQKPSSHRSSRSLSSSCTAHSRSATPHQNGHKSGSHNGHHNQGHGIILEKHLDRLNSVSPSSKTHSKVEASPNRHKANNRNDIRSPRSISSSKGDRCSSDDKRRRHSRSPSSERHHGRSRGRTRVHNESSVNSGSHTGYSSDSEGSVFSQTPGVEKTHGASTKKPMVKHRHGKQNSCPESTGKRTRQTFDRRKSPARSTGNRGSSWSSSCSPSRSRSRDKRSARSRSRTLSPKKNVNREKDNETRARHNDTEATRPRRRSRSYSPIRKRRRDSPSFMEPRRITR</sequence>
<feature type="compositionally biased region" description="Low complexity" evidence="1">
    <location>
        <begin position="260"/>
        <end position="277"/>
    </location>
</feature>
<evidence type="ECO:0000259" key="2">
    <source>
        <dbReference type="SMART" id="SM01115"/>
    </source>
</evidence>
<feature type="compositionally biased region" description="Basic residues" evidence="1">
    <location>
        <begin position="163"/>
        <end position="220"/>
    </location>
</feature>
<feature type="compositionally biased region" description="Polar residues" evidence="1">
    <location>
        <begin position="377"/>
        <end position="401"/>
    </location>
</feature>
<dbReference type="Proteomes" id="UP000770717">
    <property type="component" value="Unassembled WGS sequence"/>
</dbReference>
<dbReference type="Gene3D" id="6.10.140.420">
    <property type="match status" value="1"/>
</dbReference>
<organism evidence="3 4">
    <name type="scientific">Eleutherodactylus coqui</name>
    <name type="common">Puerto Rican coqui</name>
    <dbReference type="NCBI Taxonomy" id="57060"/>
    <lineage>
        <taxon>Eukaryota</taxon>
        <taxon>Metazoa</taxon>
        <taxon>Chordata</taxon>
        <taxon>Craniata</taxon>
        <taxon>Vertebrata</taxon>
        <taxon>Euteleostomi</taxon>
        <taxon>Amphibia</taxon>
        <taxon>Batrachia</taxon>
        <taxon>Anura</taxon>
        <taxon>Neobatrachia</taxon>
        <taxon>Hyloidea</taxon>
        <taxon>Eleutherodactylidae</taxon>
        <taxon>Eleutherodactylinae</taxon>
        <taxon>Eleutherodactylus</taxon>
        <taxon>Eleutherodactylus</taxon>
    </lineage>
</organism>